<evidence type="ECO:0000256" key="5">
    <source>
        <dbReference type="ARBA" id="ARBA00022576"/>
    </source>
</evidence>
<dbReference type="Gene3D" id="3.90.1150.10">
    <property type="entry name" value="Aspartate Aminotransferase, domain 1"/>
    <property type="match status" value="1"/>
</dbReference>
<evidence type="ECO:0000256" key="2">
    <source>
        <dbReference type="ARBA" id="ARBA00007441"/>
    </source>
</evidence>
<gene>
    <name evidence="10" type="primary">GOT1L1</name>
</gene>
<keyword evidence="5 10" id="KW-0032">Aminotransferase</keyword>
<dbReference type="PRINTS" id="PR00799">
    <property type="entry name" value="TRANSAMINASE"/>
</dbReference>
<dbReference type="InterPro" id="IPR000796">
    <property type="entry name" value="Asp_trans"/>
</dbReference>
<dbReference type="PANTHER" id="PTHR11879">
    <property type="entry name" value="ASPARTATE AMINOTRANSFERASE"/>
    <property type="match status" value="1"/>
</dbReference>
<evidence type="ECO:0000313" key="9">
    <source>
        <dbReference type="Proteomes" id="UP000515140"/>
    </source>
</evidence>
<dbReference type="RefSeq" id="XP_020841170.1">
    <property type="nucleotide sequence ID" value="XM_020985511.1"/>
</dbReference>
<dbReference type="AlphaFoldDB" id="A0A6P5K774"/>
<dbReference type="GO" id="GO:0005829">
    <property type="term" value="C:cytosol"/>
    <property type="evidence" value="ECO:0007669"/>
    <property type="project" value="TreeGrafter"/>
</dbReference>
<keyword evidence="6" id="KW-0808">Transferase</keyword>
<keyword evidence="7" id="KW-0663">Pyridoxal phosphate</keyword>
<dbReference type="PANTHER" id="PTHR11879:SF6">
    <property type="entry name" value="ASPARTATE AMINOTRANSFERASE, CYTOPLASMIC 2-RELATED"/>
    <property type="match status" value="1"/>
</dbReference>
<comment type="subunit">
    <text evidence="3">Homodimer.</text>
</comment>
<dbReference type="GeneID" id="110207741"/>
<dbReference type="KEGG" id="pcw:110207741"/>
<reference evidence="10" key="1">
    <citation type="submission" date="2025-08" db="UniProtKB">
        <authorList>
            <consortium name="RefSeq"/>
        </authorList>
    </citation>
    <scope>IDENTIFICATION</scope>
    <source>
        <tissue evidence="10">Spleen</tissue>
    </source>
</reference>
<dbReference type="InterPro" id="IPR015424">
    <property type="entry name" value="PyrdxlP-dep_Trfase"/>
</dbReference>
<evidence type="ECO:0000256" key="1">
    <source>
        <dbReference type="ARBA" id="ARBA00001933"/>
    </source>
</evidence>
<dbReference type="GO" id="GO:0006532">
    <property type="term" value="P:aspartate biosynthetic process"/>
    <property type="evidence" value="ECO:0007669"/>
    <property type="project" value="TreeGrafter"/>
</dbReference>
<protein>
    <recommendedName>
        <fullName evidence="4">aspartate transaminase</fullName>
        <ecNumber evidence="4">2.6.1.1</ecNumber>
    </recommendedName>
</protein>
<dbReference type="CDD" id="cd00609">
    <property type="entry name" value="AAT_like"/>
    <property type="match status" value="1"/>
</dbReference>
<sequence>MPTLSVFLDVPLAPKTVGKLLDDFQKDDNPNKVYLAYEVCMTVNEVPWLPPVVPKTLMKLAHDPSHSYEYLPEHGLEAFIRVATELLVGQHSPAIVENRVGGVHTIGGSGAIRLGAMFLKDWHRGPRVVYLQPSQKEQHGLIFQEMGFIIREYAFWDPYRLASDTGKLFDVVEHAPERSIVVLYNPGSFILPRKKWTKLAKVMKRKQIFLFFDVLDQGFISGDPDRDNKILRYFVTQGFEFFCSQCFSSSFGLYDECIGNLIVVALSNKALLHIRSQLDSYARYMWCSPPALGSRVITTILSNPALRREWKKSLRGVVENIMLTREKVKEKLRLLGTPGSWEHITEQDGMHSFLGISVDQVDYLVTKKHIYIPKTGQFNLTCINNQNIDYIAQSINEAILAIGLGPQPREPPTTDSVVLEDSELHIPGLKGEGTKFSGLAALLRSKK</sequence>
<dbReference type="GO" id="GO:0004069">
    <property type="term" value="F:L-aspartate:2-oxoglutarate aminotransferase activity"/>
    <property type="evidence" value="ECO:0007669"/>
    <property type="project" value="UniProtKB-EC"/>
</dbReference>
<accession>A0A6P5K774</accession>
<dbReference type="Proteomes" id="UP000515140">
    <property type="component" value="Unplaced"/>
</dbReference>
<evidence type="ECO:0000256" key="3">
    <source>
        <dbReference type="ARBA" id="ARBA00011738"/>
    </source>
</evidence>
<evidence type="ECO:0000313" key="10">
    <source>
        <dbReference type="RefSeq" id="XP_020841170.1"/>
    </source>
</evidence>
<dbReference type="InterPro" id="IPR015421">
    <property type="entry name" value="PyrdxlP-dep_Trfase_major"/>
</dbReference>
<dbReference type="SUPFAM" id="SSF53383">
    <property type="entry name" value="PLP-dependent transferases"/>
    <property type="match status" value="1"/>
</dbReference>
<dbReference type="OMA" id="MSMIKSK"/>
<dbReference type="GO" id="GO:0030170">
    <property type="term" value="F:pyridoxal phosphate binding"/>
    <property type="evidence" value="ECO:0007669"/>
    <property type="project" value="InterPro"/>
</dbReference>
<evidence type="ECO:0000259" key="8">
    <source>
        <dbReference type="Pfam" id="PF00155"/>
    </source>
</evidence>
<dbReference type="Gene3D" id="3.40.640.10">
    <property type="entry name" value="Type I PLP-dependent aspartate aminotransferase-like (Major domain)"/>
    <property type="match status" value="1"/>
</dbReference>
<dbReference type="InParanoid" id="A0A6P5K774"/>
<comment type="similarity">
    <text evidence="2">Belongs to the class-I pyridoxal-phosphate-dependent aminotransferase family.</text>
</comment>
<dbReference type="FunCoup" id="A0A6P5K774">
    <property type="interactions" value="283"/>
</dbReference>
<evidence type="ECO:0000256" key="7">
    <source>
        <dbReference type="ARBA" id="ARBA00022898"/>
    </source>
</evidence>
<evidence type="ECO:0000256" key="4">
    <source>
        <dbReference type="ARBA" id="ARBA00012753"/>
    </source>
</evidence>
<dbReference type="CTD" id="137362"/>
<dbReference type="InterPro" id="IPR015422">
    <property type="entry name" value="PyrdxlP-dep_Trfase_small"/>
</dbReference>
<proteinExistence type="inferred from homology"/>
<feature type="domain" description="Aminotransferase class I/classII large" evidence="8">
    <location>
        <begin position="50"/>
        <end position="395"/>
    </location>
</feature>
<keyword evidence="9" id="KW-1185">Reference proteome</keyword>
<name>A0A6P5K774_PHACI</name>
<dbReference type="Pfam" id="PF00155">
    <property type="entry name" value="Aminotran_1_2"/>
    <property type="match status" value="1"/>
</dbReference>
<dbReference type="EC" id="2.6.1.1" evidence="4"/>
<organism evidence="9 10">
    <name type="scientific">Phascolarctos cinereus</name>
    <name type="common">Koala</name>
    <dbReference type="NCBI Taxonomy" id="38626"/>
    <lineage>
        <taxon>Eukaryota</taxon>
        <taxon>Metazoa</taxon>
        <taxon>Chordata</taxon>
        <taxon>Craniata</taxon>
        <taxon>Vertebrata</taxon>
        <taxon>Euteleostomi</taxon>
        <taxon>Mammalia</taxon>
        <taxon>Metatheria</taxon>
        <taxon>Diprotodontia</taxon>
        <taxon>Phascolarctidae</taxon>
        <taxon>Phascolarctos</taxon>
    </lineage>
</organism>
<comment type="cofactor">
    <cofactor evidence="1">
        <name>pyridoxal 5'-phosphate</name>
        <dbReference type="ChEBI" id="CHEBI:597326"/>
    </cofactor>
</comment>
<dbReference type="InterPro" id="IPR004839">
    <property type="entry name" value="Aminotransferase_I/II_large"/>
</dbReference>
<evidence type="ECO:0000256" key="6">
    <source>
        <dbReference type="ARBA" id="ARBA00022679"/>
    </source>
</evidence>